<evidence type="ECO:0000313" key="2">
    <source>
        <dbReference type="EMBL" id="TFZ84094.1"/>
    </source>
</evidence>
<dbReference type="RefSeq" id="WP_135280454.1">
    <property type="nucleotide sequence ID" value="NZ_SRIO01000001.1"/>
</dbReference>
<sequence>MYKSKQFARKAVAGLGVLACAGLAHAAPEGNLSAAQAMEVVTVRGSDLAALKGQSFSDYSVMVVSGDKLAAIPFQFDDMNERGFPYVPGGKLKIDGTEGKLDDKDELVFMLKDTGPKASPEMLSAAGKVVSELKLSDGGVTGYAYVVEGNAERSDKVYARYDQKTGLVKTENWSLQLDPNKPLSWSDMKVKTFKEDRTILDTMKLRVRAKLGFIRATINNNMVPNKVIAVKNGPVRSIVEADASISILGIQLLSAAADFVASANSFEVPVLATIPSAASALSDLAIEISLDFHELDGAMVRTALTPQPVISGKKAAQPLKASLKDNWLSGSHPDGFDIGAFFSVTPGVKANLDALYKDAGNGDEPDEPERFKGSHPQVGWALTDIPTGVDLDLIVKLYFGDNLWKGNDPTAAMKELSTPVKAQVTAL</sequence>
<gene>
    <name evidence="2" type="ORF">E4680_00705</name>
</gene>
<organism evidence="2 3">
    <name type="scientific">Candidatus Macondimonas diazotrophica</name>
    <dbReference type="NCBI Taxonomy" id="2305248"/>
    <lineage>
        <taxon>Bacteria</taxon>
        <taxon>Pseudomonadati</taxon>
        <taxon>Pseudomonadota</taxon>
        <taxon>Gammaproteobacteria</taxon>
        <taxon>Chromatiales</taxon>
        <taxon>Ectothiorhodospiraceae</taxon>
        <taxon>Candidatus Macondimonas</taxon>
    </lineage>
</organism>
<evidence type="ECO:0000256" key="1">
    <source>
        <dbReference type="SAM" id="SignalP"/>
    </source>
</evidence>
<dbReference type="AlphaFoldDB" id="A0A4Z0FCU6"/>
<name>A0A4Z0FCU6_9GAMM</name>
<comment type="caution">
    <text evidence="2">The sequence shown here is derived from an EMBL/GenBank/DDBJ whole genome shotgun (WGS) entry which is preliminary data.</text>
</comment>
<dbReference type="OrthoDB" id="6072119at2"/>
<proteinExistence type="predicted"/>
<feature type="signal peptide" evidence="1">
    <location>
        <begin position="1"/>
        <end position="26"/>
    </location>
</feature>
<evidence type="ECO:0000313" key="3">
    <source>
        <dbReference type="Proteomes" id="UP000297890"/>
    </source>
</evidence>
<dbReference type="EMBL" id="SRIO01000001">
    <property type="protein sequence ID" value="TFZ84094.1"/>
    <property type="molecule type" value="Genomic_DNA"/>
</dbReference>
<feature type="chain" id="PRO_5021346276" evidence="1">
    <location>
        <begin position="27"/>
        <end position="427"/>
    </location>
</feature>
<keyword evidence="1" id="KW-0732">Signal</keyword>
<accession>A0A4Z0FCU6</accession>
<protein>
    <submittedName>
        <fullName evidence="2">Uncharacterized protein</fullName>
    </submittedName>
</protein>
<reference evidence="2 3" key="1">
    <citation type="journal article" date="2019" name="ISME J.">
        <title>Candidatus Macondimonas diazotrophica, a novel gammaproteobacterial genus dominating crude-oil-contaminated coastal sediments.</title>
        <authorList>
            <person name="Karthikeyan S."/>
            <person name="Konstantinidis K."/>
        </authorList>
    </citation>
    <scope>NUCLEOTIDE SEQUENCE [LARGE SCALE GENOMIC DNA]</scope>
    <source>
        <strain evidence="2 3">KTK01</strain>
    </source>
</reference>
<dbReference type="Proteomes" id="UP000297890">
    <property type="component" value="Unassembled WGS sequence"/>
</dbReference>
<keyword evidence="3" id="KW-1185">Reference proteome</keyword>